<organism evidence="2 3">
    <name type="scientific">Cinara cedri</name>
    <dbReference type="NCBI Taxonomy" id="506608"/>
    <lineage>
        <taxon>Eukaryota</taxon>
        <taxon>Metazoa</taxon>
        <taxon>Ecdysozoa</taxon>
        <taxon>Arthropoda</taxon>
        <taxon>Hexapoda</taxon>
        <taxon>Insecta</taxon>
        <taxon>Pterygota</taxon>
        <taxon>Neoptera</taxon>
        <taxon>Paraneoptera</taxon>
        <taxon>Hemiptera</taxon>
        <taxon>Sternorrhyncha</taxon>
        <taxon>Aphidomorpha</taxon>
        <taxon>Aphidoidea</taxon>
        <taxon>Aphididae</taxon>
        <taxon>Lachninae</taxon>
        <taxon>Cinara</taxon>
    </lineage>
</organism>
<protein>
    <recommendedName>
        <fullName evidence="4">Transmembrane protein</fullName>
    </recommendedName>
</protein>
<evidence type="ECO:0000313" key="3">
    <source>
        <dbReference type="Proteomes" id="UP000325440"/>
    </source>
</evidence>
<evidence type="ECO:0000256" key="1">
    <source>
        <dbReference type="SAM" id="Phobius"/>
    </source>
</evidence>
<evidence type="ECO:0000313" key="2">
    <source>
        <dbReference type="EMBL" id="VVC38373.1"/>
    </source>
</evidence>
<keyword evidence="3" id="KW-1185">Reference proteome</keyword>
<proteinExistence type="predicted"/>
<dbReference type="Proteomes" id="UP000325440">
    <property type="component" value="Unassembled WGS sequence"/>
</dbReference>
<evidence type="ECO:0008006" key="4">
    <source>
        <dbReference type="Google" id="ProtNLM"/>
    </source>
</evidence>
<keyword evidence="1" id="KW-0472">Membrane</keyword>
<sequence length="348" mass="37645">MVTAAVNGYDRNTNDDTILISTDDTVMVSTDETIMISTDENDCCGCGHCMTCCYQTVGVSPTTAGRKSMVKRPQTATAEYDDRDPPPEAAAFMASASAAAVVLIAAFLAIVLSSAALWTFTVVVPMAHAAVSDGSQAAGYLREWQQQQRLQQYPLQKPHLWQLEQQQHKQQIRLRRHGDNDDALARVTARPRRQLFNRNANREPGIVSLTFSLIGGTITDARQAYRNVSNIVRDTISEAAKIQEPSTTVAADGDLMAAGNTVDVVGSTTAATPPVDQRVAGQTLGSLLGRNYRGLRRLFNSELRSAIKSTPGNIRDFTVELMGSIGQSLRPSNIFTRGPINGTSTNAL</sequence>
<reference evidence="2 3" key="1">
    <citation type="submission" date="2019-08" db="EMBL/GenBank/DDBJ databases">
        <authorList>
            <person name="Alioto T."/>
            <person name="Alioto T."/>
            <person name="Gomez Garrido J."/>
        </authorList>
    </citation>
    <scope>NUCLEOTIDE SEQUENCE [LARGE SCALE GENOMIC DNA]</scope>
</reference>
<keyword evidence="1" id="KW-1133">Transmembrane helix</keyword>
<gene>
    <name evidence="2" type="ORF">CINCED_3A013336</name>
</gene>
<name>A0A5E4N126_9HEMI</name>
<feature type="transmembrane region" description="Helical" evidence="1">
    <location>
        <begin position="89"/>
        <end position="112"/>
    </location>
</feature>
<dbReference type="AlphaFoldDB" id="A0A5E4N126"/>
<dbReference type="EMBL" id="CABPRJ010001471">
    <property type="protein sequence ID" value="VVC38373.1"/>
    <property type="molecule type" value="Genomic_DNA"/>
</dbReference>
<dbReference type="OrthoDB" id="6629758at2759"/>
<keyword evidence="1" id="KW-0812">Transmembrane</keyword>
<accession>A0A5E4N126</accession>